<reference evidence="3 4" key="1">
    <citation type="submission" date="2020-01" db="EMBL/GenBank/DDBJ databases">
        <title>Genome analysis of Anaerocolumna sp. CBA3638.</title>
        <authorList>
            <person name="Kim J."/>
            <person name="Roh S.W."/>
        </authorList>
    </citation>
    <scope>NUCLEOTIDE SEQUENCE [LARGE SCALE GENOMIC DNA]</scope>
    <source>
        <strain evidence="3 4">CBA3638</strain>
    </source>
</reference>
<keyword evidence="1" id="KW-0812">Transmembrane</keyword>
<evidence type="ECO:0000313" key="3">
    <source>
        <dbReference type="EMBL" id="QHQ63318.1"/>
    </source>
</evidence>
<dbReference type="InterPro" id="IPR003660">
    <property type="entry name" value="HAMP_dom"/>
</dbReference>
<evidence type="ECO:0000259" key="2">
    <source>
        <dbReference type="PROSITE" id="PS50885"/>
    </source>
</evidence>
<dbReference type="Proteomes" id="UP000464314">
    <property type="component" value="Chromosome"/>
</dbReference>
<dbReference type="InterPro" id="IPR010559">
    <property type="entry name" value="Sig_transdc_His_kin_internal"/>
</dbReference>
<keyword evidence="1" id="KW-1133">Transmembrane helix</keyword>
<evidence type="ECO:0000313" key="4">
    <source>
        <dbReference type="Proteomes" id="UP000464314"/>
    </source>
</evidence>
<dbReference type="EMBL" id="CP048000">
    <property type="protein sequence ID" value="QHQ63318.1"/>
    <property type="molecule type" value="Genomic_DNA"/>
</dbReference>
<keyword evidence="1" id="KW-0472">Membrane</keyword>
<feature type="domain" description="HAMP" evidence="2">
    <location>
        <begin position="330"/>
        <end position="379"/>
    </location>
</feature>
<dbReference type="PROSITE" id="PS50885">
    <property type="entry name" value="HAMP"/>
    <property type="match status" value="1"/>
</dbReference>
<proteinExistence type="predicted"/>
<keyword evidence="4" id="KW-1185">Reference proteome</keyword>
<feature type="transmembrane region" description="Helical" evidence="1">
    <location>
        <begin position="50"/>
        <end position="71"/>
    </location>
</feature>
<protein>
    <recommendedName>
        <fullName evidence="2">HAMP domain-containing protein</fullName>
    </recommendedName>
</protein>
<organism evidence="3 4">
    <name type="scientific">Anaerocolumna sedimenticola</name>
    <dbReference type="NCBI Taxonomy" id="2696063"/>
    <lineage>
        <taxon>Bacteria</taxon>
        <taxon>Bacillati</taxon>
        <taxon>Bacillota</taxon>
        <taxon>Clostridia</taxon>
        <taxon>Lachnospirales</taxon>
        <taxon>Lachnospiraceae</taxon>
        <taxon>Anaerocolumna</taxon>
    </lineage>
</organism>
<accession>A0A6P1TV10</accession>
<dbReference type="GO" id="GO:0000155">
    <property type="term" value="F:phosphorelay sensor kinase activity"/>
    <property type="evidence" value="ECO:0007669"/>
    <property type="project" value="InterPro"/>
</dbReference>
<name>A0A6P1TV10_9FIRM</name>
<dbReference type="PANTHER" id="PTHR34220:SF7">
    <property type="entry name" value="SENSOR HISTIDINE KINASE YPDA"/>
    <property type="match status" value="1"/>
</dbReference>
<dbReference type="AlphaFoldDB" id="A0A6P1TV10"/>
<gene>
    <name evidence="3" type="ORF">Ana3638_23170</name>
</gene>
<evidence type="ECO:0000256" key="1">
    <source>
        <dbReference type="SAM" id="Phobius"/>
    </source>
</evidence>
<dbReference type="InterPro" id="IPR050640">
    <property type="entry name" value="Bact_2-comp_sensor_kinase"/>
</dbReference>
<dbReference type="RefSeq" id="WP_161840140.1">
    <property type="nucleotide sequence ID" value="NZ_CP048000.1"/>
</dbReference>
<dbReference type="KEGG" id="anr:Ana3638_23170"/>
<dbReference type="Gene3D" id="6.10.340.10">
    <property type="match status" value="1"/>
</dbReference>
<dbReference type="GO" id="GO:0016020">
    <property type="term" value="C:membrane"/>
    <property type="evidence" value="ECO:0007669"/>
    <property type="project" value="InterPro"/>
</dbReference>
<dbReference type="Pfam" id="PF06580">
    <property type="entry name" value="His_kinase"/>
    <property type="match status" value="1"/>
</dbReference>
<sequence>MGVSIQQIDEAVPQVRLQDALGDGMINRYLGRIKELSLNKLYRYSIYRRLIWCFICVFVLPILLIGGYNAVFSFANNEREAKAFLKESSAQIANNISYYMFSHMNLLEEVATNPEIINDLMIYKYVDWNKKSDIENHIRLVLGSTFGASGAINACEMISLNNTYFYYPSPVSNGNFATSKLLSEEAKRVLMTVSFKEVPSDRNSYVILTRGIYGNDDICVGNIVAALDLSYFNKVCYENVTNLLNEVMIIDENNIIISASNEEQVGSTFNGDKMLSISISKSISNTNLTIVNHIALQTLLKSAFIQFAITLFTAVLLAVLALVFAILFAKSITGPINRLMEEMKKTEVKKFVEDDGDDEYHTVIEGFNKMSGNLVEAIKRQYTIKLQETKLRELRKEAELSALQQQINPHFLYNTLESIYWNCQLEGDEEISEIVNALGNYLRVIIVKGREYVTIENEVDSVNNYIFLQNKRFGNRIINSWDVSLSLRNTKIIKLAIHPIVEDVISTNLDDIESQININISITAKADTIRVVMTGQAVEYFLSLADHSELDKRGINSVDERLTLYYGDTFGVVLDNELGEIRVTMPVYKDNGSEGKK</sequence>
<feature type="transmembrane region" description="Helical" evidence="1">
    <location>
        <begin position="304"/>
        <end position="329"/>
    </location>
</feature>
<dbReference type="PANTHER" id="PTHR34220">
    <property type="entry name" value="SENSOR HISTIDINE KINASE YPDA"/>
    <property type="match status" value="1"/>
</dbReference>